<evidence type="ECO:0000313" key="1">
    <source>
        <dbReference type="EMBL" id="GEO09972.1"/>
    </source>
</evidence>
<comment type="caution">
    <text evidence="1">The sequence shown here is derived from an EMBL/GenBank/DDBJ whole genome shotgun (WGS) entry which is preliminary data.</text>
</comment>
<protein>
    <submittedName>
        <fullName evidence="1">Uncharacterized protein</fullName>
    </submittedName>
</protein>
<organism evidence="1 2">
    <name type="scientific">Segetibacter aerophilus</name>
    <dbReference type="NCBI Taxonomy" id="670293"/>
    <lineage>
        <taxon>Bacteria</taxon>
        <taxon>Pseudomonadati</taxon>
        <taxon>Bacteroidota</taxon>
        <taxon>Chitinophagia</taxon>
        <taxon>Chitinophagales</taxon>
        <taxon>Chitinophagaceae</taxon>
        <taxon>Segetibacter</taxon>
    </lineage>
</organism>
<gene>
    <name evidence="1" type="ORF">SAE01_24680</name>
</gene>
<name>A0A512BDC9_9BACT</name>
<dbReference type="EMBL" id="BJYT01000008">
    <property type="protein sequence ID" value="GEO09972.1"/>
    <property type="molecule type" value="Genomic_DNA"/>
</dbReference>
<proteinExistence type="predicted"/>
<sequence>MNSMIRTQIIPDSNKISVVVPDNYIGKKVEVILFSEDDVDEVGSKKGEIKRYKGMFSKEKALEMQEFAQQIRKEWGREI</sequence>
<dbReference type="AlphaFoldDB" id="A0A512BDC9"/>
<dbReference type="Proteomes" id="UP000321513">
    <property type="component" value="Unassembled WGS sequence"/>
</dbReference>
<keyword evidence="2" id="KW-1185">Reference proteome</keyword>
<reference evidence="1 2" key="1">
    <citation type="submission" date="2019-07" db="EMBL/GenBank/DDBJ databases">
        <title>Whole genome shotgun sequence of Segetibacter aerophilus NBRC 106135.</title>
        <authorList>
            <person name="Hosoyama A."/>
            <person name="Uohara A."/>
            <person name="Ohji S."/>
            <person name="Ichikawa N."/>
        </authorList>
    </citation>
    <scope>NUCLEOTIDE SEQUENCE [LARGE SCALE GENOMIC DNA]</scope>
    <source>
        <strain evidence="1 2">NBRC 106135</strain>
    </source>
</reference>
<accession>A0A512BDC9</accession>
<evidence type="ECO:0000313" key="2">
    <source>
        <dbReference type="Proteomes" id="UP000321513"/>
    </source>
</evidence>